<reference evidence="2" key="1">
    <citation type="submission" date="2023-03" db="EMBL/GenBank/DDBJ databases">
        <title>Massive genome expansion in bonnet fungi (Mycena s.s.) driven by repeated elements and novel gene families across ecological guilds.</title>
        <authorList>
            <consortium name="Lawrence Berkeley National Laboratory"/>
            <person name="Harder C.B."/>
            <person name="Miyauchi S."/>
            <person name="Viragh M."/>
            <person name="Kuo A."/>
            <person name="Thoen E."/>
            <person name="Andreopoulos B."/>
            <person name="Lu D."/>
            <person name="Skrede I."/>
            <person name="Drula E."/>
            <person name="Henrissat B."/>
            <person name="Morin E."/>
            <person name="Kohler A."/>
            <person name="Barry K."/>
            <person name="LaButti K."/>
            <person name="Morin E."/>
            <person name="Salamov A."/>
            <person name="Lipzen A."/>
            <person name="Mereny Z."/>
            <person name="Hegedus B."/>
            <person name="Baldrian P."/>
            <person name="Stursova M."/>
            <person name="Weitz H."/>
            <person name="Taylor A."/>
            <person name="Grigoriev I.V."/>
            <person name="Nagy L.G."/>
            <person name="Martin F."/>
            <person name="Kauserud H."/>
        </authorList>
    </citation>
    <scope>NUCLEOTIDE SEQUENCE</scope>
    <source>
        <strain evidence="2">CBHHK067</strain>
    </source>
</reference>
<accession>A0AAD7GWB9</accession>
<feature type="compositionally biased region" description="Polar residues" evidence="1">
    <location>
        <begin position="204"/>
        <end position="219"/>
    </location>
</feature>
<proteinExistence type="predicted"/>
<sequence>MVKARARTLSSVFMAGHGRFPVCGVPYITTEGADRCEYTRRMAVSSSRKPRSSRSTPHWSPFSIPFFLALSARATLVILTDAQTVRTQLRCHPESWSRPTPLPPAPLPLRPGAAQLPPFSRRCARPPSPFTAVVAAAPSSSGDLHGCARRSDAARLARDDAGRPQEEERVAGAGAPLLDSCDERVGGGRRGCPRESLYRRRDSGTPQRTQLPSRSSLSPAHQRCDGSTDPGRKNGGMGSMRRCAERVEGVIGGRQGGHPAVGRWDAAEDAHCAATVVAGSPPTIRWILPPRTRWRRVHDYAVPIMKHYIRLLDRLGELRLHISGIAGTGGVVSVQELNPLPPIRVDLWISLRCAGAARERSGGVAVDALPEAPASDG</sequence>
<feature type="compositionally biased region" description="Basic and acidic residues" evidence="1">
    <location>
        <begin position="181"/>
        <end position="203"/>
    </location>
</feature>
<dbReference type="EMBL" id="JARKIE010000006">
    <property type="protein sequence ID" value="KAJ7706746.1"/>
    <property type="molecule type" value="Genomic_DNA"/>
</dbReference>
<feature type="compositionally biased region" description="Basic and acidic residues" evidence="1">
    <location>
        <begin position="222"/>
        <end position="232"/>
    </location>
</feature>
<protein>
    <submittedName>
        <fullName evidence="2">Uncharacterized protein</fullName>
    </submittedName>
</protein>
<name>A0AAD7GWB9_MYCRO</name>
<evidence type="ECO:0000313" key="3">
    <source>
        <dbReference type="Proteomes" id="UP001221757"/>
    </source>
</evidence>
<keyword evidence="3" id="KW-1185">Reference proteome</keyword>
<organism evidence="2 3">
    <name type="scientific">Mycena rosella</name>
    <name type="common">Pink bonnet</name>
    <name type="synonym">Agaricus rosellus</name>
    <dbReference type="NCBI Taxonomy" id="1033263"/>
    <lineage>
        <taxon>Eukaryota</taxon>
        <taxon>Fungi</taxon>
        <taxon>Dikarya</taxon>
        <taxon>Basidiomycota</taxon>
        <taxon>Agaricomycotina</taxon>
        <taxon>Agaricomycetes</taxon>
        <taxon>Agaricomycetidae</taxon>
        <taxon>Agaricales</taxon>
        <taxon>Marasmiineae</taxon>
        <taxon>Mycenaceae</taxon>
        <taxon>Mycena</taxon>
    </lineage>
</organism>
<gene>
    <name evidence="2" type="ORF">B0H17DRAFT_1192322</name>
</gene>
<evidence type="ECO:0000313" key="2">
    <source>
        <dbReference type="EMBL" id="KAJ7706746.1"/>
    </source>
</evidence>
<comment type="caution">
    <text evidence="2">The sequence shown here is derived from an EMBL/GenBank/DDBJ whole genome shotgun (WGS) entry which is preliminary data.</text>
</comment>
<evidence type="ECO:0000256" key="1">
    <source>
        <dbReference type="SAM" id="MobiDB-lite"/>
    </source>
</evidence>
<dbReference type="AlphaFoldDB" id="A0AAD7GWB9"/>
<dbReference type="Proteomes" id="UP001221757">
    <property type="component" value="Unassembled WGS sequence"/>
</dbReference>
<feature type="region of interest" description="Disordered" evidence="1">
    <location>
        <begin position="155"/>
        <end position="239"/>
    </location>
</feature>
<feature type="compositionally biased region" description="Basic and acidic residues" evidence="1">
    <location>
        <begin position="155"/>
        <end position="170"/>
    </location>
</feature>